<keyword evidence="4" id="KW-1185">Reference proteome</keyword>
<organism evidence="3 4">
    <name type="scientific">Glarea lozoyensis (strain ATCC 20868 / MF5171)</name>
    <dbReference type="NCBI Taxonomy" id="1116229"/>
    <lineage>
        <taxon>Eukaryota</taxon>
        <taxon>Fungi</taxon>
        <taxon>Dikarya</taxon>
        <taxon>Ascomycota</taxon>
        <taxon>Pezizomycotina</taxon>
        <taxon>Leotiomycetes</taxon>
        <taxon>Helotiales</taxon>
        <taxon>Helotiaceae</taxon>
        <taxon>Glarea</taxon>
    </lineage>
</organism>
<evidence type="ECO:0000256" key="1">
    <source>
        <dbReference type="SAM" id="Coils"/>
    </source>
</evidence>
<dbReference type="RefSeq" id="XP_008086719.1">
    <property type="nucleotide sequence ID" value="XM_008088528.1"/>
</dbReference>
<feature type="region of interest" description="Disordered" evidence="2">
    <location>
        <begin position="472"/>
        <end position="494"/>
    </location>
</feature>
<name>S3CHS2_GLAL2</name>
<feature type="compositionally biased region" description="Low complexity" evidence="2">
    <location>
        <begin position="692"/>
        <end position="717"/>
    </location>
</feature>
<proteinExistence type="predicted"/>
<reference evidence="3 4" key="1">
    <citation type="journal article" date="2013" name="BMC Genomics">
        <title>Genomics-driven discovery of the pneumocandin biosynthetic gene cluster in the fungus Glarea lozoyensis.</title>
        <authorList>
            <person name="Chen L."/>
            <person name="Yue Q."/>
            <person name="Zhang X."/>
            <person name="Xiang M."/>
            <person name="Wang C."/>
            <person name="Li S."/>
            <person name="Che Y."/>
            <person name="Ortiz-Lopez F.J."/>
            <person name="Bills G.F."/>
            <person name="Liu X."/>
            <person name="An Z."/>
        </authorList>
    </citation>
    <scope>NUCLEOTIDE SEQUENCE [LARGE SCALE GENOMIC DNA]</scope>
    <source>
        <strain evidence="4">ATCC 20868 / MF5171</strain>
    </source>
</reference>
<keyword evidence="1" id="KW-0175">Coiled coil</keyword>
<dbReference type="EMBL" id="KE145371">
    <property type="protein sequence ID" value="EPE25400.1"/>
    <property type="molecule type" value="Genomic_DNA"/>
</dbReference>
<dbReference type="AlphaFoldDB" id="S3CHS2"/>
<dbReference type="OrthoDB" id="5400409at2759"/>
<accession>S3CHS2</accession>
<dbReference type="eggNOG" id="ENOG502RH1M">
    <property type="taxonomic scope" value="Eukaryota"/>
</dbReference>
<sequence>MSFGFSPADILTGIRTCRWLWSNCFDKNNAADERYKQFGNDVKLLETRLEQLQTAFEAALNRYEQPNLDARDLRDDLRDVVGDFQKTINQSVEILTKNVNLRRNRAGFIDNIIWAASSQEKVDALGRRIQFHTQKIYLVMEPVTLGLLTTIDGKVDEILDLMRTHFAIESPLPPLPPWLDARLQETVLENPPDGFIDVTRIPLKEGFDALYSHFRESTYAFRDPETADQTVEQYLNLLKSQWLLEALRSGVPYQSARPGSLYPRTMAQLEKRIKDQYRRKDIIRFSDMDLQQVNPTAFLIWPPEEVIQNKFMTDPNVGEEEILKLSVPNYLGAVGKDNLVVFRTGPITLRIVRSVIGDRSGTPYYESERFNIHIDRFIPFYAISQNTPSSGQRRVSGAMASVGIHRGNETGETSYDIKEEKDMLDFQRTVTGYQVVFDKNPAWALNHSPKLLRGQGKVQLWHWKPLTQDSSARRESLISSSSSGDSQATNMTRTSAAVEMVLKGRDRSRISVHERSDNESTIGASTPPLPVIIVYCRVGGEYSFYHIELGFGMQIIPTACDCNKKAKTCRRIVIEKRKPKGSDIPFQVRRMTSELSQWNLSIFAYPRHPRFDDRKQVQSLDCRFLNLDFDSVADREEFTRKFNKALELRDTAEKEFRKICNRTSYLSERLIETEPKDKERRGSTLSKLARASTGSSFRNSISSGSSSTSSETIKGPSIPRKPVAPVELPAVSLMRLRPISTFSSLNMDGITEKRYE</sequence>
<dbReference type="HOGENOM" id="CLU_018991_0_0_1"/>
<dbReference type="GeneID" id="19460370"/>
<feature type="coiled-coil region" evidence="1">
    <location>
        <begin position="35"/>
        <end position="62"/>
    </location>
</feature>
<feature type="compositionally biased region" description="Basic and acidic residues" evidence="2">
    <location>
        <begin position="671"/>
        <end position="682"/>
    </location>
</feature>
<gene>
    <name evidence="3" type="ORF">GLAREA_01312</name>
</gene>
<feature type="compositionally biased region" description="Low complexity" evidence="2">
    <location>
        <begin position="477"/>
        <end position="486"/>
    </location>
</feature>
<dbReference type="Proteomes" id="UP000016922">
    <property type="component" value="Unassembled WGS sequence"/>
</dbReference>
<evidence type="ECO:0000313" key="4">
    <source>
        <dbReference type="Proteomes" id="UP000016922"/>
    </source>
</evidence>
<evidence type="ECO:0000313" key="3">
    <source>
        <dbReference type="EMBL" id="EPE25400.1"/>
    </source>
</evidence>
<evidence type="ECO:0000256" key="2">
    <source>
        <dbReference type="SAM" id="MobiDB-lite"/>
    </source>
</evidence>
<dbReference type="OMA" id="YEVSHDQ"/>
<dbReference type="KEGG" id="glz:GLAREA_01312"/>
<feature type="region of interest" description="Disordered" evidence="2">
    <location>
        <begin position="671"/>
        <end position="722"/>
    </location>
</feature>
<protein>
    <submittedName>
        <fullName evidence="3">Uncharacterized protein</fullName>
    </submittedName>
</protein>